<evidence type="ECO:0000313" key="11">
    <source>
        <dbReference type="Proteomes" id="UP000199706"/>
    </source>
</evidence>
<organism evidence="10 11">
    <name type="scientific">Paraburkholderia phenazinium</name>
    <dbReference type="NCBI Taxonomy" id="60549"/>
    <lineage>
        <taxon>Bacteria</taxon>
        <taxon>Pseudomonadati</taxon>
        <taxon>Pseudomonadota</taxon>
        <taxon>Betaproteobacteria</taxon>
        <taxon>Burkholderiales</taxon>
        <taxon>Burkholderiaceae</taxon>
        <taxon>Paraburkholderia</taxon>
    </lineage>
</organism>
<dbReference type="Proteomes" id="UP000199706">
    <property type="component" value="Unassembled WGS sequence"/>
</dbReference>
<evidence type="ECO:0000256" key="2">
    <source>
        <dbReference type="ARBA" id="ARBA00022448"/>
    </source>
</evidence>
<sequence>MSTSTLPAAAARPSAAKVHRIILAASIGNALEWFDLVVYGFFAVTIAKLFFPASTESISLMLTLGTFGISYLIRPLGGFVLGSFADRAGRKASMLLSIGLMMIGTLMIAIMPGYATIGLWAPFGILLSRLLQGFSAGGEFGCSTAFLVEHAPERRGFMGSWQFASQGLATLLASGFGALLTSQLSGAQLEAWGWRIPFLFGLAIGPVGFYIRKYVDEAAEFDTQRKTQTQTHTPVRDLLATQKARVLLAVGALVISTAANYMILYMPTYAIKQLHLPAVTGFAATLATGLVLTVLTPVIGHWSDSAGRVRIMAAAALLMLATVYPTFLYMNLHASFATMLVAMIWIGALKAAYFGALPALMSEIFPTRTRATGLAVSYNIGVTVFGGFAPFIITWLIAASGNKLAPGFYLMFCAVLSLIALYAVRTKLRIR</sequence>
<feature type="transmembrane region" description="Helical" evidence="8">
    <location>
        <begin position="246"/>
        <end position="266"/>
    </location>
</feature>
<dbReference type="AlphaFoldDB" id="A0A1G8NHJ4"/>
<feature type="domain" description="Major facilitator superfamily (MFS) profile" evidence="9">
    <location>
        <begin position="21"/>
        <end position="429"/>
    </location>
</feature>
<dbReference type="RefSeq" id="WP_090695864.1">
    <property type="nucleotide sequence ID" value="NZ_FNCJ01000035.1"/>
</dbReference>
<evidence type="ECO:0000256" key="5">
    <source>
        <dbReference type="ARBA" id="ARBA00022847"/>
    </source>
</evidence>
<keyword evidence="7 8" id="KW-0472">Membrane</keyword>
<protein>
    <submittedName>
        <fullName evidence="10">MFS transporter, MHS family, proline/betaine transporter</fullName>
    </submittedName>
</protein>
<keyword evidence="2" id="KW-0813">Transport</keyword>
<feature type="transmembrane region" description="Helical" evidence="8">
    <location>
        <begin position="373"/>
        <end position="398"/>
    </location>
</feature>
<dbReference type="InterPro" id="IPR020846">
    <property type="entry name" value="MFS_dom"/>
</dbReference>
<accession>A0A1G8NHJ4</accession>
<dbReference type="PANTHER" id="PTHR43528">
    <property type="entry name" value="ALPHA-KETOGLUTARATE PERMEASE"/>
    <property type="match status" value="1"/>
</dbReference>
<dbReference type="FunFam" id="1.20.1250.20:FF:000001">
    <property type="entry name" value="Dicarboxylate MFS transporter"/>
    <property type="match status" value="1"/>
</dbReference>
<feature type="transmembrane region" description="Helical" evidence="8">
    <location>
        <begin position="160"/>
        <end position="180"/>
    </location>
</feature>
<name>A0A1G8NHJ4_9BURK</name>
<feature type="transmembrane region" description="Helical" evidence="8">
    <location>
        <begin position="278"/>
        <end position="299"/>
    </location>
</feature>
<dbReference type="PROSITE" id="PS50850">
    <property type="entry name" value="MFS"/>
    <property type="match status" value="1"/>
</dbReference>
<evidence type="ECO:0000256" key="6">
    <source>
        <dbReference type="ARBA" id="ARBA00022989"/>
    </source>
</evidence>
<dbReference type="GO" id="GO:0015293">
    <property type="term" value="F:symporter activity"/>
    <property type="evidence" value="ECO:0007669"/>
    <property type="project" value="UniProtKB-KW"/>
</dbReference>
<feature type="transmembrane region" description="Helical" evidence="8">
    <location>
        <begin position="192"/>
        <end position="211"/>
    </location>
</feature>
<dbReference type="PANTHER" id="PTHR43528:SF1">
    <property type="entry name" value="ALPHA-KETOGLUTARATE PERMEASE"/>
    <property type="match status" value="1"/>
</dbReference>
<dbReference type="Pfam" id="PF07690">
    <property type="entry name" value="MFS_1"/>
    <property type="match status" value="1"/>
</dbReference>
<feature type="transmembrane region" description="Helical" evidence="8">
    <location>
        <begin position="58"/>
        <end position="82"/>
    </location>
</feature>
<keyword evidence="3" id="KW-1003">Cell membrane</keyword>
<evidence type="ECO:0000256" key="7">
    <source>
        <dbReference type="ARBA" id="ARBA00023136"/>
    </source>
</evidence>
<comment type="subcellular location">
    <subcellularLocation>
        <location evidence="1">Cell membrane</location>
        <topology evidence="1">Multi-pass membrane protein</topology>
    </subcellularLocation>
</comment>
<dbReference type="Gene3D" id="1.20.1250.20">
    <property type="entry name" value="MFS general substrate transporter like domains"/>
    <property type="match status" value="2"/>
</dbReference>
<reference evidence="10 11" key="1">
    <citation type="submission" date="2016-10" db="EMBL/GenBank/DDBJ databases">
        <authorList>
            <person name="de Groot N.N."/>
        </authorList>
    </citation>
    <scope>NUCLEOTIDE SEQUENCE [LARGE SCALE GENOMIC DNA]</scope>
    <source>
        <strain evidence="10 11">LMG 2247</strain>
    </source>
</reference>
<evidence type="ECO:0000256" key="8">
    <source>
        <dbReference type="SAM" id="Phobius"/>
    </source>
</evidence>
<keyword evidence="5" id="KW-0769">Symport</keyword>
<dbReference type="GO" id="GO:0005886">
    <property type="term" value="C:plasma membrane"/>
    <property type="evidence" value="ECO:0007669"/>
    <property type="project" value="UniProtKB-SubCell"/>
</dbReference>
<feature type="transmembrane region" description="Helical" evidence="8">
    <location>
        <begin position="123"/>
        <end position="148"/>
    </location>
</feature>
<dbReference type="EMBL" id="FNCJ01000035">
    <property type="protein sequence ID" value="SDI79622.1"/>
    <property type="molecule type" value="Genomic_DNA"/>
</dbReference>
<keyword evidence="4 8" id="KW-0812">Transmembrane</keyword>
<dbReference type="InterPro" id="IPR011701">
    <property type="entry name" value="MFS"/>
</dbReference>
<feature type="transmembrane region" description="Helical" evidence="8">
    <location>
        <begin position="336"/>
        <end position="361"/>
    </location>
</feature>
<dbReference type="OrthoDB" id="6766492at2"/>
<dbReference type="SUPFAM" id="SSF103473">
    <property type="entry name" value="MFS general substrate transporter"/>
    <property type="match status" value="1"/>
</dbReference>
<gene>
    <name evidence="10" type="ORF">SAMN05216466_1358</name>
</gene>
<feature type="transmembrane region" description="Helical" evidence="8">
    <location>
        <begin position="404"/>
        <end position="424"/>
    </location>
</feature>
<evidence type="ECO:0000256" key="4">
    <source>
        <dbReference type="ARBA" id="ARBA00022692"/>
    </source>
</evidence>
<dbReference type="InterPro" id="IPR036259">
    <property type="entry name" value="MFS_trans_sf"/>
</dbReference>
<proteinExistence type="predicted"/>
<feature type="transmembrane region" description="Helical" evidence="8">
    <location>
        <begin position="21"/>
        <end position="46"/>
    </location>
</feature>
<evidence type="ECO:0000256" key="3">
    <source>
        <dbReference type="ARBA" id="ARBA00022475"/>
    </source>
</evidence>
<feature type="transmembrane region" description="Helical" evidence="8">
    <location>
        <begin position="94"/>
        <end position="117"/>
    </location>
</feature>
<dbReference type="InterPro" id="IPR051084">
    <property type="entry name" value="H+-coupled_symporters"/>
</dbReference>
<keyword evidence="6 8" id="KW-1133">Transmembrane helix</keyword>
<evidence type="ECO:0000259" key="9">
    <source>
        <dbReference type="PROSITE" id="PS50850"/>
    </source>
</evidence>
<evidence type="ECO:0000256" key="1">
    <source>
        <dbReference type="ARBA" id="ARBA00004651"/>
    </source>
</evidence>
<evidence type="ECO:0000313" key="10">
    <source>
        <dbReference type="EMBL" id="SDI79622.1"/>
    </source>
</evidence>
<feature type="transmembrane region" description="Helical" evidence="8">
    <location>
        <begin position="311"/>
        <end position="330"/>
    </location>
</feature>